<keyword evidence="3" id="KW-1185">Reference proteome</keyword>
<gene>
    <name evidence="2" type="ORF">NGB36_28510</name>
</gene>
<keyword evidence="1" id="KW-0812">Transmembrane</keyword>
<organism evidence="2 3">
    <name type="scientific">Streptomyces humicola</name>
    <dbReference type="NCBI Taxonomy" id="2953240"/>
    <lineage>
        <taxon>Bacteria</taxon>
        <taxon>Bacillati</taxon>
        <taxon>Actinomycetota</taxon>
        <taxon>Actinomycetes</taxon>
        <taxon>Kitasatosporales</taxon>
        <taxon>Streptomycetaceae</taxon>
        <taxon>Streptomyces</taxon>
    </lineage>
</organism>
<feature type="transmembrane region" description="Helical" evidence="1">
    <location>
        <begin position="84"/>
        <end position="106"/>
    </location>
</feature>
<reference evidence="2" key="1">
    <citation type="submission" date="2022-06" db="EMBL/GenBank/DDBJ databases">
        <title>Draft genome sequence of Streptomyces sp. RB6PN25 isolated from peat swamp forest in Thailand.</title>
        <authorList>
            <person name="Duangmal K."/>
            <person name="Klaysubun C."/>
        </authorList>
    </citation>
    <scope>NUCLEOTIDE SEQUENCE</scope>
    <source>
        <strain evidence="2">RB6PN25</strain>
    </source>
</reference>
<sequence>MFLNPKFPEAPTVPTSAVMLPAQPAQPVQQVHVPAACACQHTAAPVPAPRRPVAPLIAAGAGGVAAVIAIGVVLTALLTAVAVGAVSVAVCAVSVAVCAVVLRSLLADHNRRR</sequence>
<name>A0ABT1Q3B6_9ACTN</name>
<keyword evidence="1" id="KW-1133">Transmembrane helix</keyword>
<accession>A0ABT1Q3B6</accession>
<protein>
    <recommendedName>
        <fullName evidence="4">SpdD-like protein</fullName>
    </recommendedName>
</protein>
<evidence type="ECO:0008006" key="4">
    <source>
        <dbReference type="Google" id="ProtNLM"/>
    </source>
</evidence>
<comment type="caution">
    <text evidence="2">The sequence shown here is derived from an EMBL/GenBank/DDBJ whole genome shotgun (WGS) entry which is preliminary data.</text>
</comment>
<dbReference type="RefSeq" id="WP_255923479.1">
    <property type="nucleotide sequence ID" value="NZ_JANFNG010000035.1"/>
</dbReference>
<proteinExistence type="predicted"/>
<evidence type="ECO:0000313" key="3">
    <source>
        <dbReference type="Proteomes" id="UP001057702"/>
    </source>
</evidence>
<dbReference type="EMBL" id="JANFNG010000035">
    <property type="protein sequence ID" value="MCQ4084416.1"/>
    <property type="molecule type" value="Genomic_DNA"/>
</dbReference>
<evidence type="ECO:0000256" key="1">
    <source>
        <dbReference type="SAM" id="Phobius"/>
    </source>
</evidence>
<evidence type="ECO:0000313" key="2">
    <source>
        <dbReference type="EMBL" id="MCQ4084416.1"/>
    </source>
</evidence>
<feature type="transmembrane region" description="Helical" evidence="1">
    <location>
        <begin position="56"/>
        <end position="78"/>
    </location>
</feature>
<keyword evidence="1" id="KW-0472">Membrane</keyword>
<dbReference type="Proteomes" id="UP001057702">
    <property type="component" value="Unassembled WGS sequence"/>
</dbReference>